<evidence type="ECO:0000256" key="3">
    <source>
        <dbReference type="ARBA" id="ARBA00022801"/>
    </source>
</evidence>
<dbReference type="OrthoDB" id="9802248at2"/>
<sequence length="213" mass="24169">MIQIQQFTFNPFSENTYLLINDQKECIVIDPGCYYEEERKALLDFIAHEKLHVIQLLNTHTHFDHIFGNSLIAKTFGLKPVFHAADQPVFDKASEMGVMYNTPFEPSVPPARYLEAGEHIPFGDVELAVLLTPGHSPGSVVFYCAQEKFAIGGDVLFYRSIGRTDLPYGDHETLLDSIRQQLFTLPEEVKVYPGHGQPTTIGFEKKHNPFLQE</sequence>
<dbReference type="Pfam" id="PF00753">
    <property type="entry name" value="Lactamase_B"/>
    <property type="match status" value="1"/>
</dbReference>
<protein>
    <submittedName>
        <fullName evidence="6">Glyoxylase, beta-lactamase superfamily II</fullName>
    </submittedName>
</protein>
<dbReference type="STRING" id="1335309.GA0116948_106145"/>
<dbReference type="AlphaFoldDB" id="A0A1C4DVR0"/>
<proteinExistence type="predicted"/>
<dbReference type="EMBL" id="FMAR01000006">
    <property type="protein sequence ID" value="SCC35443.1"/>
    <property type="molecule type" value="Genomic_DNA"/>
</dbReference>
<evidence type="ECO:0000256" key="2">
    <source>
        <dbReference type="ARBA" id="ARBA00022723"/>
    </source>
</evidence>
<keyword evidence="4" id="KW-0862">Zinc</keyword>
<keyword evidence="2" id="KW-0479">Metal-binding</keyword>
<gene>
    <name evidence="6" type="ORF">GA0116948_106145</name>
</gene>
<accession>A0A1C4DVR0</accession>
<dbReference type="Proteomes" id="UP000242818">
    <property type="component" value="Unassembled WGS sequence"/>
</dbReference>
<evidence type="ECO:0000313" key="6">
    <source>
        <dbReference type="EMBL" id="SCC35443.1"/>
    </source>
</evidence>
<dbReference type="GO" id="GO:0046872">
    <property type="term" value="F:metal ion binding"/>
    <property type="evidence" value="ECO:0007669"/>
    <property type="project" value="UniProtKB-KW"/>
</dbReference>
<evidence type="ECO:0000313" key="7">
    <source>
        <dbReference type="Proteomes" id="UP000242818"/>
    </source>
</evidence>
<reference evidence="6 7" key="1">
    <citation type="submission" date="2016-08" db="EMBL/GenBank/DDBJ databases">
        <authorList>
            <person name="Seilhamer J.J."/>
        </authorList>
    </citation>
    <scope>NUCLEOTIDE SEQUENCE [LARGE SCALE GENOMIC DNA]</scope>
    <source>
        <strain evidence="6 7">A37T2</strain>
    </source>
</reference>
<dbReference type="CDD" id="cd06262">
    <property type="entry name" value="metallo-hydrolase-like_MBL-fold"/>
    <property type="match status" value="1"/>
</dbReference>
<dbReference type="Gene3D" id="3.60.15.10">
    <property type="entry name" value="Ribonuclease Z/Hydroxyacylglutathione hydrolase-like"/>
    <property type="match status" value="1"/>
</dbReference>
<dbReference type="RefSeq" id="WP_089712042.1">
    <property type="nucleotide sequence ID" value="NZ_FMAR01000006.1"/>
</dbReference>
<evidence type="ECO:0000259" key="5">
    <source>
        <dbReference type="SMART" id="SM00849"/>
    </source>
</evidence>
<dbReference type="InterPro" id="IPR051453">
    <property type="entry name" value="MBL_Glyoxalase_II"/>
</dbReference>
<dbReference type="SUPFAM" id="SSF56281">
    <property type="entry name" value="Metallo-hydrolase/oxidoreductase"/>
    <property type="match status" value="1"/>
</dbReference>
<name>A0A1C4DVR0_9BACT</name>
<keyword evidence="3" id="KW-0378">Hydrolase</keyword>
<feature type="domain" description="Metallo-beta-lactamase" evidence="5">
    <location>
        <begin position="13"/>
        <end position="195"/>
    </location>
</feature>
<evidence type="ECO:0000256" key="1">
    <source>
        <dbReference type="ARBA" id="ARBA00001947"/>
    </source>
</evidence>
<dbReference type="PANTHER" id="PTHR46233">
    <property type="entry name" value="HYDROXYACYLGLUTATHIONE HYDROLASE GLOC"/>
    <property type="match status" value="1"/>
</dbReference>
<keyword evidence="7" id="KW-1185">Reference proteome</keyword>
<dbReference type="GO" id="GO:0016787">
    <property type="term" value="F:hydrolase activity"/>
    <property type="evidence" value="ECO:0007669"/>
    <property type="project" value="UniProtKB-KW"/>
</dbReference>
<dbReference type="InterPro" id="IPR036866">
    <property type="entry name" value="RibonucZ/Hydroxyglut_hydro"/>
</dbReference>
<evidence type="ECO:0000256" key="4">
    <source>
        <dbReference type="ARBA" id="ARBA00022833"/>
    </source>
</evidence>
<dbReference type="PANTHER" id="PTHR46233:SF3">
    <property type="entry name" value="HYDROXYACYLGLUTATHIONE HYDROLASE GLOC"/>
    <property type="match status" value="1"/>
</dbReference>
<comment type="cofactor">
    <cofactor evidence="1">
        <name>Zn(2+)</name>
        <dbReference type="ChEBI" id="CHEBI:29105"/>
    </cofactor>
</comment>
<dbReference type="SMART" id="SM00849">
    <property type="entry name" value="Lactamase_B"/>
    <property type="match status" value="1"/>
</dbReference>
<dbReference type="InterPro" id="IPR001279">
    <property type="entry name" value="Metallo-B-lactamas"/>
</dbReference>
<organism evidence="6 7">
    <name type="scientific">Chitinophaga costaii</name>
    <dbReference type="NCBI Taxonomy" id="1335309"/>
    <lineage>
        <taxon>Bacteria</taxon>
        <taxon>Pseudomonadati</taxon>
        <taxon>Bacteroidota</taxon>
        <taxon>Chitinophagia</taxon>
        <taxon>Chitinophagales</taxon>
        <taxon>Chitinophagaceae</taxon>
        <taxon>Chitinophaga</taxon>
    </lineage>
</organism>